<dbReference type="PANTHER" id="PTHR10907">
    <property type="entry name" value="REGUCALCIN"/>
    <property type="match status" value="1"/>
</dbReference>
<comment type="similarity">
    <text evidence="1">Belongs to the SMP-30/CGR1 family.</text>
</comment>
<dbReference type="InterPro" id="IPR005511">
    <property type="entry name" value="SMP-30"/>
</dbReference>
<keyword evidence="3" id="KW-0378">Hydrolase</keyword>
<dbReference type="Gene3D" id="2.120.10.30">
    <property type="entry name" value="TolB, C-terminal domain"/>
    <property type="match status" value="1"/>
</dbReference>
<proteinExistence type="inferred from homology"/>
<organism evidence="3 4">
    <name type="scientific">Thalassobacterium maritimum</name>
    <dbReference type="NCBI Taxonomy" id="3041265"/>
    <lineage>
        <taxon>Bacteria</taxon>
        <taxon>Pseudomonadati</taxon>
        <taxon>Verrucomicrobiota</taxon>
        <taxon>Opitutia</taxon>
        <taxon>Puniceicoccales</taxon>
        <taxon>Coraliomargaritaceae</taxon>
        <taxon>Thalassobacterium</taxon>
    </lineage>
</organism>
<feature type="domain" description="SMP-30/Gluconolactonase/LRE-like region" evidence="2">
    <location>
        <begin position="22"/>
        <end position="265"/>
    </location>
</feature>
<evidence type="ECO:0000313" key="4">
    <source>
        <dbReference type="Proteomes" id="UP001225316"/>
    </source>
</evidence>
<dbReference type="RefSeq" id="WP_308948761.1">
    <property type="nucleotide sequence ID" value="NZ_JARXHW010000005.1"/>
</dbReference>
<evidence type="ECO:0000256" key="1">
    <source>
        <dbReference type="ARBA" id="ARBA00008853"/>
    </source>
</evidence>
<dbReference type="InterPro" id="IPR013658">
    <property type="entry name" value="SGL"/>
</dbReference>
<dbReference type="PANTHER" id="PTHR10907:SF47">
    <property type="entry name" value="REGUCALCIN"/>
    <property type="match status" value="1"/>
</dbReference>
<dbReference type="EMBL" id="JARXHW010000005">
    <property type="protein sequence ID" value="MDQ8206657.1"/>
    <property type="molecule type" value="Genomic_DNA"/>
</dbReference>
<reference evidence="3 4" key="1">
    <citation type="submission" date="2023-04" db="EMBL/GenBank/DDBJ databases">
        <title>A novel bacteria isolated from coastal sediment.</title>
        <authorList>
            <person name="Liu X.-J."/>
            <person name="Du Z.-J."/>
        </authorList>
    </citation>
    <scope>NUCLEOTIDE SEQUENCE [LARGE SCALE GENOMIC DNA]</scope>
    <source>
        <strain evidence="3 4">SDUM461003</strain>
    </source>
</reference>
<dbReference type="Pfam" id="PF08450">
    <property type="entry name" value="SGL"/>
    <property type="match status" value="1"/>
</dbReference>
<name>A0ABU1ASR4_9BACT</name>
<gene>
    <name evidence="3" type="ORF">QEH52_03995</name>
</gene>
<dbReference type="GO" id="GO:0016787">
    <property type="term" value="F:hydrolase activity"/>
    <property type="evidence" value="ECO:0007669"/>
    <property type="project" value="UniProtKB-KW"/>
</dbReference>
<dbReference type="Proteomes" id="UP001225316">
    <property type="component" value="Unassembled WGS sequence"/>
</dbReference>
<protein>
    <submittedName>
        <fullName evidence="3">SMP-30/gluconolactonase/LRE family protein</fullName>
        <ecNumber evidence="3">3.1.1.99</ecNumber>
    </submittedName>
</protein>
<dbReference type="SUPFAM" id="SSF63829">
    <property type="entry name" value="Calcium-dependent phosphotriesterase"/>
    <property type="match status" value="1"/>
</dbReference>
<comment type="caution">
    <text evidence="3">The sequence shown here is derived from an EMBL/GenBank/DDBJ whole genome shotgun (WGS) entry which is preliminary data.</text>
</comment>
<keyword evidence="4" id="KW-1185">Reference proteome</keyword>
<evidence type="ECO:0000313" key="3">
    <source>
        <dbReference type="EMBL" id="MDQ8206657.1"/>
    </source>
</evidence>
<accession>A0ABU1ASR4</accession>
<sequence length="297" mass="32434">MAHQTSMTTPKIQTIGNKVSQWGEGPIWWGDQLLYVDIKGHKIIRLDPESGNEAQWDVGELIGTVVPTEHEDEVIYAGDSGCIRYNLRDGHKTPLADPESELRGKNRFNDGKCDPAGRFWAGTISMVKNTGSANLYCLDCDGSLSHKAADITNSNGICWTVDAKTMYYIDTPTQQVRAYDYHQASGNISNPRVAIDTAAQGYASSPDGMTIDAEDMLWVAFCHGGCVVRFDPSTGKELQRVDLPCIETTACAFGGKHMDRLFVTTGIKPDLEEPDAGKLFVIDGLGIRGVPTVPYKG</sequence>
<dbReference type="InterPro" id="IPR011042">
    <property type="entry name" value="6-blade_b-propeller_TolB-like"/>
</dbReference>
<evidence type="ECO:0000259" key="2">
    <source>
        <dbReference type="Pfam" id="PF08450"/>
    </source>
</evidence>
<dbReference type="PRINTS" id="PR01790">
    <property type="entry name" value="SMP30FAMILY"/>
</dbReference>
<dbReference type="EC" id="3.1.1.99" evidence="3"/>